<evidence type="ECO:0000313" key="2">
    <source>
        <dbReference type="Proteomes" id="UP000051886"/>
    </source>
</evidence>
<protein>
    <submittedName>
        <fullName evidence="1">Uncharacterized protein</fullName>
    </submittedName>
</protein>
<comment type="caution">
    <text evidence="1">The sequence shown here is derived from an EMBL/GenBank/DDBJ whole genome shotgun (WGS) entry which is preliminary data.</text>
</comment>
<proteinExistence type="predicted"/>
<dbReference type="EMBL" id="JQCN01000070">
    <property type="protein sequence ID" value="KRN95572.1"/>
    <property type="molecule type" value="Genomic_DNA"/>
</dbReference>
<dbReference type="RefSeq" id="WP_017868457.1">
    <property type="nucleotide sequence ID" value="NZ_BJYB01000008.1"/>
</dbReference>
<name>A0A0R2LAU2_9LACO</name>
<dbReference type="STRING" id="449659.IV66_GL001015"/>
<dbReference type="Proteomes" id="UP000051886">
    <property type="component" value="Unassembled WGS sequence"/>
</dbReference>
<gene>
    <name evidence="1" type="ORF">IV66_GL001015</name>
</gene>
<sequence>MAQFQQIGLKINDEDAHAVYVGGQTSKGHIVMISSEGKPSTQMLKHSDARQFELADENTIEKIKVQDAYRINNIKYEDIEKDVVQQD</sequence>
<dbReference type="AlphaFoldDB" id="A0A0R2LAU2"/>
<organism evidence="1 2">
    <name type="scientific">Ligilactobacillus pobuzihii</name>
    <dbReference type="NCBI Taxonomy" id="449659"/>
    <lineage>
        <taxon>Bacteria</taxon>
        <taxon>Bacillati</taxon>
        <taxon>Bacillota</taxon>
        <taxon>Bacilli</taxon>
        <taxon>Lactobacillales</taxon>
        <taxon>Lactobacillaceae</taxon>
        <taxon>Ligilactobacillus</taxon>
    </lineage>
</organism>
<keyword evidence="2" id="KW-1185">Reference proteome</keyword>
<dbReference type="OrthoDB" id="9895067at2"/>
<dbReference type="PATRIC" id="fig|449659.4.peg.1022"/>
<reference evidence="1 2" key="1">
    <citation type="journal article" date="2015" name="Genome Announc.">
        <title>Expanding the biotechnology potential of lactobacilli through comparative genomics of 213 strains and associated genera.</title>
        <authorList>
            <person name="Sun Z."/>
            <person name="Harris H.M."/>
            <person name="McCann A."/>
            <person name="Guo C."/>
            <person name="Argimon S."/>
            <person name="Zhang W."/>
            <person name="Yang X."/>
            <person name="Jeffery I.B."/>
            <person name="Cooney J.C."/>
            <person name="Kagawa T.F."/>
            <person name="Liu W."/>
            <person name="Song Y."/>
            <person name="Salvetti E."/>
            <person name="Wrobel A."/>
            <person name="Rasinkangas P."/>
            <person name="Parkhill J."/>
            <person name="Rea M.C."/>
            <person name="O'Sullivan O."/>
            <person name="Ritari J."/>
            <person name="Douillard F.P."/>
            <person name="Paul Ross R."/>
            <person name="Yang R."/>
            <person name="Briner A.E."/>
            <person name="Felis G.E."/>
            <person name="de Vos W.M."/>
            <person name="Barrangou R."/>
            <person name="Klaenhammer T.R."/>
            <person name="Caufield P.W."/>
            <person name="Cui Y."/>
            <person name="Zhang H."/>
            <person name="O'Toole P.W."/>
        </authorList>
    </citation>
    <scope>NUCLEOTIDE SEQUENCE [LARGE SCALE GENOMIC DNA]</scope>
    <source>
        <strain evidence="1 2">NBRC 103219</strain>
    </source>
</reference>
<accession>A0A0R2LAU2</accession>
<evidence type="ECO:0000313" key="1">
    <source>
        <dbReference type="EMBL" id="KRN95572.1"/>
    </source>
</evidence>